<proteinExistence type="predicted"/>
<dbReference type="Gene3D" id="2.60.40.10">
    <property type="entry name" value="Immunoglobulins"/>
    <property type="match status" value="1"/>
</dbReference>
<sequence length="133" mass="14851">MVSPVKFFCLFLLGLPDADGQIMMTQSPTLLSVSPGDTFTISCRASQNINKNLDWFQQKHGQSPKLLIYNTNNLHSGIPSWFSGTLSPSAVWRLKMLEFITVCSTVISLPQCSNPEQKPHQTVQLLQQRETVA</sequence>
<protein>
    <recommendedName>
        <fullName evidence="4">Immunoglobulin V-set domain-containing protein</fullName>
    </recommendedName>
</protein>
<dbReference type="AlphaFoldDB" id="A0A7N4NFU3"/>
<feature type="chain" id="PRO_5029742478" description="Immunoglobulin V-set domain-containing protein" evidence="1">
    <location>
        <begin position="21"/>
        <end position="133"/>
    </location>
</feature>
<dbReference type="PANTHER" id="PTHR23267">
    <property type="entry name" value="IMMUNOGLOBULIN LIGHT CHAIN"/>
    <property type="match status" value="1"/>
</dbReference>
<evidence type="ECO:0000313" key="2">
    <source>
        <dbReference type="Ensembl" id="ENSSHAP00000022581.1"/>
    </source>
</evidence>
<name>A0A7N4NFU3_SARHA</name>
<feature type="signal peptide" evidence="1">
    <location>
        <begin position="1"/>
        <end position="20"/>
    </location>
</feature>
<dbReference type="InterPro" id="IPR013783">
    <property type="entry name" value="Ig-like_fold"/>
</dbReference>
<accession>A0A7N4NFU3</accession>
<evidence type="ECO:0000313" key="3">
    <source>
        <dbReference type="Proteomes" id="UP000007648"/>
    </source>
</evidence>
<dbReference type="SUPFAM" id="SSF48726">
    <property type="entry name" value="Immunoglobulin"/>
    <property type="match status" value="1"/>
</dbReference>
<keyword evidence="3" id="KW-1185">Reference proteome</keyword>
<evidence type="ECO:0008006" key="4">
    <source>
        <dbReference type="Google" id="ProtNLM"/>
    </source>
</evidence>
<dbReference type="Proteomes" id="UP000007648">
    <property type="component" value="Unassembled WGS sequence"/>
</dbReference>
<organism evidence="2 3">
    <name type="scientific">Sarcophilus harrisii</name>
    <name type="common">Tasmanian devil</name>
    <name type="synonym">Sarcophilus laniarius</name>
    <dbReference type="NCBI Taxonomy" id="9305"/>
    <lineage>
        <taxon>Eukaryota</taxon>
        <taxon>Metazoa</taxon>
        <taxon>Chordata</taxon>
        <taxon>Craniata</taxon>
        <taxon>Vertebrata</taxon>
        <taxon>Euteleostomi</taxon>
        <taxon>Mammalia</taxon>
        <taxon>Metatheria</taxon>
        <taxon>Dasyuromorphia</taxon>
        <taxon>Dasyuridae</taxon>
        <taxon>Sarcophilus</taxon>
    </lineage>
</organism>
<evidence type="ECO:0000256" key="1">
    <source>
        <dbReference type="SAM" id="SignalP"/>
    </source>
</evidence>
<keyword evidence="1" id="KW-0732">Signal</keyword>
<reference evidence="2" key="3">
    <citation type="submission" date="2025-09" db="UniProtKB">
        <authorList>
            <consortium name="Ensembl"/>
        </authorList>
    </citation>
    <scope>IDENTIFICATION</scope>
</reference>
<reference evidence="2" key="2">
    <citation type="submission" date="2025-08" db="UniProtKB">
        <authorList>
            <consortium name="Ensembl"/>
        </authorList>
    </citation>
    <scope>IDENTIFICATION</scope>
</reference>
<dbReference type="Ensembl" id="ENSSHAT00000034802.1">
    <property type="protein sequence ID" value="ENSSHAP00000022581.1"/>
    <property type="gene ID" value="ENSSHAG00000030729.1"/>
</dbReference>
<dbReference type="GeneTree" id="ENSGT00940000162421"/>
<dbReference type="InterPro" id="IPR050150">
    <property type="entry name" value="IgV_Light_Chain"/>
</dbReference>
<dbReference type="InterPro" id="IPR036179">
    <property type="entry name" value="Ig-like_dom_sf"/>
</dbReference>
<reference evidence="2 3" key="1">
    <citation type="journal article" date="2011" name="Proc. Natl. Acad. Sci. U.S.A.">
        <title>Genetic diversity and population structure of the endangered marsupial Sarcophilus harrisii (Tasmanian devil).</title>
        <authorList>
            <person name="Miller W."/>
            <person name="Hayes V.M."/>
            <person name="Ratan A."/>
            <person name="Petersen D.C."/>
            <person name="Wittekindt N.E."/>
            <person name="Miller J."/>
            <person name="Walenz B."/>
            <person name="Knight J."/>
            <person name="Qi J."/>
            <person name="Zhao F."/>
            <person name="Wang Q."/>
            <person name="Bedoya-Reina O.C."/>
            <person name="Katiyar N."/>
            <person name="Tomsho L.P."/>
            <person name="Kasson L.M."/>
            <person name="Hardie R.A."/>
            <person name="Woodbridge P."/>
            <person name="Tindall E.A."/>
            <person name="Bertelsen M.F."/>
            <person name="Dixon D."/>
            <person name="Pyecroft S."/>
            <person name="Helgen K.M."/>
            <person name="Lesk A.M."/>
            <person name="Pringle T.H."/>
            <person name="Patterson N."/>
            <person name="Zhang Y."/>
            <person name="Kreiss A."/>
            <person name="Woods G.M."/>
            <person name="Jones M.E."/>
            <person name="Schuster S.C."/>
        </authorList>
    </citation>
    <scope>NUCLEOTIDE SEQUENCE [LARGE SCALE GENOMIC DNA]</scope>
</reference>
<dbReference type="InParanoid" id="A0A7N4NFU3"/>